<dbReference type="KEGG" id="fek:C1H87_18570"/>
<reference evidence="6 7" key="1">
    <citation type="submission" date="2018-01" db="EMBL/GenBank/DDBJ databases">
        <title>Complete genome sequence of Flavivirga eckloniae ECD14 isolated from seaweed Ecklonia cava.</title>
        <authorList>
            <person name="Lee J.H."/>
            <person name="Baik K.S."/>
            <person name="Seong C.N."/>
        </authorList>
    </citation>
    <scope>NUCLEOTIDE SEQUENCE [LARGE SCALE GENOMIC DNA]</scope>
    <source>
        <strain evidence="6 7">ECD14</strain>
    </source>
</reference>
<evidence type="ECO:0000313" key="6">
    <source>
        <dbReference type="EMBL" id="AUP80606.1"/>
    </source>
</evidence>
<dbReference type="GO" id="GO:0017004">
    <property type="term" value="P:cytochrome complex assembly"/>
    <property type="evidence" value="ECO:0007669"/>
    <property type="project" value="UniProtKB-KW"/>
</dbReference>
<dbReference type="SUPFAM" id="SSF52833">
    <property type="entry name" value="Thioredoxin-like"/>
    <property type="match status" value="1"/>
</dbReference>
<dbReference type="CDD" id="cd02966">
    <property type="entry name" value="TlpA_like_family"/>
    <property type="match status" value="1"/>
</dbReference>
<dbReference type="RefSeq" id="WP_102757252.1">
    <property type="nucleotide sequence ID" value="NZ_CP025791.1"/>
</dbReference>
<dbReference type="PROSITE" id="PS51352">
    <property type="entry name" value="THIOREDOXIN_2"/>
    <property type="match status" value="1"/>
</dbReference>
<evidence type="ECO:0000256" key="4">
    <source>
        <dbReference type="ARBA" id="ARBA00023284"/>
    </source>
</evidence>
<dbReference type="InterPro" id="IPR050553">
    <property type="entry name" value="Thioredoxin_ResA/DsbE_sf"/>
</dbReference>
<dbReference type="GO" id="GO:0030313">
    <property type="term" value="C:cell envelope"/>
    <property type="evidence" value="ECO:0007669"/>
    <property type="project" value="UniProtKB-SubCell"/>
</dbReference>
<evidence type="ECO:0000256" key="2">
    <source>
        <dbReference type="ARBA" id="ARBA00022748"/>
    </source>
</evidence>
<gene>
    <name evidence="6" type="ORF">C1H87_18570</name>
</gene>
<dbReference type="InterPro" id="IPR036249">
    <property type="entry name" value="Thioredoxin-like_sf"/>
</dbReference>
<dbReference type="InterPro" id="IPR013766">
    <property type="entry name" value="Thioredoxin_domain"/>
</dbReference>
<accession>A0A2K9PU63</accession>
<dbReference type="InterPro" id="IPR013740">
    <property type="entry name" value="Redoxin"/>
</dbReference>
<sequence>MKKNNYKYSLLILVSGLFILTSVMLNGCAEKKEKLKEDHFRIIGKTIGIENGKLIFYRNFKQDTVIVTNSKFQYEASIEGINTVIIAVETDTIKGDFTDPTKFSKILYVQPKEMSLTVDVKNIQESKLIGSNVHDDFENLNQKLAQAKEPFKPVFDELEELYKDYKSNEEAIGKIYKSLESFYQKEKEAKFNFIKANPESFISLELLDDLKGDVDINEASEAYKNLSDGNKNSELGKSLGDNIKALKRTAVGNIGPHFKSNDVDGNLLDLAQFKGNYVLLDFWGSWCAPCRQSHPHLLEVYSKYKSKGFEIIGVSDDDTRIEAWKKAIEEDKIGVWKHVLRGKPKAGEENDANKIDLVKLYGVSGFPTKILLDAEGKIVHRSVGYDPSSTWLEDKLEEGYTE</sequence>
<keyword evidence="4" id="KW-0676">Redox-active center</keyword>
<evidence type="ECO:0000256" key="1">
    <source>
        <dbReference type="ARBA" id="ARBA00004196"/>
    </source>
</evidence>
<protein>
    <recommendedName>
        <fullName evidence="5">Thioredoxin domain-containing protein</fullName>
    </recommendedName>
</protein>
<dbReference type="Pfam" id="PF08534">
    <property type="entry name" value="Redoxin"/>
    <property type="match status" value="1"/>
</dbReference>
<evidence type="ECO:0000259" key="5">
    <source>
        <dbReference type="PROSITE" id="PS51352"/>
    </source>
</evidence>
<dbReference type="InterPro" id="IPR017937">
    <property type="entry name" value="Thioredoxin_CS"/>
</dbReference>
<keyword evidence="3" id="KW-1015">Disulfide bond</keyword>
<dbReference type="Gene3D" id="3.40.30.10">
    <property type="entry name" value="Glutaredoxin"/>
    <property type="match status" value="1"/>
</dbReference>
<dbReference type="PROSITE" id="PS00194">
    <property type="entry name" value="THIOREDOXIN_1"/>
    <property type="match status" value="1"/>
</dbReference>
<dbReference type="PANTHER" id="PTHR42852">
    <property type="entry name" value="THIOL:DISULFIDE INTERCHANGE PROTEIN DSBE"/>
    <property type="match status" value="1"/>
</dbReference>
<dbReference type="AlphaFoldDB" id="A0A2K9PU63"/>
<evidence type="ECO:0000313" key="7">
    <source>
        <dbReference type="Proteomes" id="UP000235826"/>
    </source>
</evidence>
<organism evidence="6 7">
    <name type="scientific">Flavivirga eckloniae</name>
    <dbReference type="NCBI Taxonomy" id="1803846"/>
    <lineage>
        <taxon>Bacteria</taxon>
        <taxon>Pseudomonadati</taxon>
        <taxon>Bacteroidota</taxon>
        <taxon>Flavobacteriia</taxon>
        <taxon>Flavobacteriales</taxon>
        <taxon>Flavobacteriaceae</taxon>
        <taxon>Flavivirga</taxon>
    </lineage>
</organism>
<name>A0A2K9PU63_9FLAO</name>
<proteinExistence type="predicted"/>
<keyword evidence="7" id="KW-1185">Reference proteome</keyword>
<keyword evidence="2" id="KW-0201">Cytochrome c-type biogenesis</keyword>
<dbReference type="PANTHER" id="PTHR42852:SF6">
    <property type="entry name" value="THIOL:DISULFIDE INTERCHANGE PROTEIN DSBE"/>
    <property type="match status" value="1"/>
</dbReference>
<dbReference type="EMBL" id="CP025791">
    <property type="protein sequence ID" value="AUP80606.1"/>
    <property type="molecule type" value="Genomic_DNA"/>
</dbReference>
<feature type="domain" description="Thioredoxin" evidence="5">
    <location>
        <begin position="249"/>
        <end position="402"/>
    </location>
</feature>
<evidence type="ECO:0000256" key="3">
    <source>
        <dbReference type="ARBA" id="ARBA00023157"/>
    </source>
</evidence>
<comment type="subcellular location">
    <subcellularLocation>
        <location evidence="1">Cell envelope</location>
    </subcellularLocation>
</comment>
<dbReference type="Proteomes" id="UP000235826">
    <property type="component" value="Chromosome"/>
</dbReference>
<dbReference type="OrthoDB" id="710833at2"/>